<keyword evidence="2" id="KW-0012">Acyltransferase</keyword>
<dbReference type="PANTHER" id="PTHR43877:SF1">
    <property type="entry name" value="ACETYLTRANSFERASE"/>
    <property type="match status" value="1"/>
</dbReference>
<evidence type="ECO:0000256" key="2">
    <source>
        <dbReference type="ARBA" id="ARBA00023315"/>
    </source>
</evidence>
<dbReference type="RefSeq" id="WP_013917898.1">
    <property type="nucleotide sequence ID" value="NC_015690.1"/>
</dbReference>
<keyword evidence="1 4" id="KW-0808">Transferase</keyword>
<dbReference type="CDD" id="cd04301">
    <property type="entry name" value="NAT_SF"/>
    <property type="match status" value="1"/>
</dbReference>
<dbReference type="HOGENOM" id="CLU_2001585_0_0_9"/>
<dbReference type="InterPro" id="IPR000182">
    <property type="entry name" value="GNAT_dom"/>
</dbReference>
<proteinExistence type="predicted"/>
<organism evidence="4 5">
    <name type="scientific">Paenibacillus mucilaginosus (strain KNP414)</name>
    <dbReference type="NCBI Taxonomy" id="1036673"/>
    <lineage>
        <taxon>Bacteria</taxon>
        <taxon>Bacillati</taxon>
        <taxon>Bacillota</taxon>
        <taxon>Bacilli</taxon>
        <taxon>Bacillales</taxon>
        <taxon>Paenibacillaceae</taxon>
        <taxon>Paenibacillus</taxon>
    </lineage>
</organism>
<dbReference type="Gene3D" id="3.40.630.30">
    <property type="match status" value="1"/>
</dbReference>
<dbReference type="GO" id="GO:0016747">
    <property type="term" value="F:acyltransferase activity, transferring groups other than amino-acyl groups"/>
    <property type="evidence" value="ECO:0007669"/>
    <property type="project" value="InterPro"/>
</dbReference>
<evidence type="ECO:0000259" key="3">
    <source>
        <dbReference type="PROSITE" id="PS51186"/>
    </source>
</evidence>
<sequence>MRYTGEVWEPRRIICGLIAEEEGRAVGFGSMVIKNRFWQESYVGRITALVVEERMRGRGIGRTLIEELSGISGANGCRRGELDSGFHREGGHRFYEGPGFGRRGSILILSPKMYETKLAQEPVS</sequence>
<dbReference type="EMBL" id="CP002869">
    <property type="protein sequence ID" value="AEI42742.1"/>
    <property type="molecule type" value="Genomic_DNA"/>
</dbReference>
<dbReference type="PROSITE" id="PS51186">
    <property type="entry name" value="GNAT"/>
    <property type="match status" value="1"/>
</dbReference>
<reference evidence="5" key="1">
    <citation type="submission" date="2011-06" db="EMBL/GenBank/DDBJ databases">
        <title>Complete genome sequence of Paenibacillus mucilaginosus KNP414.</title>
        <authorList>
            <person name="Wang J."/>
            <person name="Hu S."/>
            <person name="Hu X."/>
            <person name="Zhang B."/>
            <person name="Dong D."/>
            <person name="Zhang S."/>
            <person name="Zhao K."/>
            <person name="Wu D."/>
        </authorList>
    </citation>
    <scope>NUCLEOTIDE SEQUENCE [LARGE SCALE GENOMIC DNA]</scope>
    <source>
        <strain evidence="5">KNP414</strain>
    </source>
</reference>
<dbReference type="SUPFAM" id="SSF55729">
    <property type="entry name" value="Acyl-CoA N-acyltransferases (Nat)"/>
    <property type="match status" value="1"/>
</dbReference>
<evidence type="ECO:0000313" key="4">
    <source>
        <dbReference type="EMBL" id="AEI42742.1"/>
    </source>
</evidence>
<gene>
    <name evidence="4" type="ordered locus">KNP414_04210</name>
</gene>
<feature type="domain" description="N-acetyltransferase" evidence="3">
    <location>
        <begin position="1"/>
        <end position="121"/>
    </location>
</feature>
<dbReference type="Pfam" id="PF00583">
    <property type="entry name" value="Acetyltransf_1"/>
    <property type="match status" value="1"/>
</dbReference>
<evidence type="ECO:0000256" key="1">
    <source>
        <dbReference type="ARBA" id="ARBA00022679"/>
    </source>
</evidence>
<evidence type="ECO:0000313" key="5">
    <source>
        <dbReference type="Proteomes" id="UP000006620"/>
    </source>
</evidence>
<name>F8FHN5_PAEMK</name>
<dbReference type="AlphaFoldDB" id="F8FHN5"/>
<dbReference type="InterPro" id="IPR016181">
    <property type="entry name" value="Acyl_CoA_acyltransferase"/>
</dbReference>
<dbReference type="PATRIC" id="fig|1036673.3.peg.3882"/>
<dbReference type="Proteomes" id="UP000006620">
    <property type="component" value="Chromosome"/>
</dbReference>
<protein>
    <submittedName>
        <fullName evidence="4">Acetyltransferase</fullName>
    </submittedName>
</protein>
<reference evidence="4 5" key="2">
    <citation type="journal article" date="2013" name="Genome Announc.">
        <title>Genome Sequence of Growth-Improving Paenibacillus mucilaginosus Strain KNP414.</title>
        <authorList>
            <person name="Lu J.J."/>
            <person name="Wang J.F."/>
            <person name="Hu X.F."/>
        </authorList>
    </citation>
    <scope>NUCLEOTIDE SEQUENCE [LARGE SCALE GENOMIC DNA]</scope>
    <source>
        <strain evidence="4 5">KNP414</strain>
    </source>
</reference>
<accession>F8FHN5</accession>
<dbReference type="PANTHER" id="PTHR43877">
    <property type="entry name" value="AMINOALKYLPHOSPHONATE N-ACETYLTRANSFERASE-RELATED-RELATED"/>
    <property type="match status" value="1"/>
</dbReference>
<dbReference type="InterPro" id="IPR050832">
    <property type="entry name" value="Bact_Acetyltransf"/>
</dbReference>
<dbReference type="KEGG" id="pms:KNP414_04210"/>